<keyword evidence="1" id="KW-1133">Transmembrane helix</keyword>
<organism evidence="2 3">
    <name type="scientific">Thecamonas trahens ATCC 50062</name>
    <dbReference type="NCBI Taxonomy" id="461836"/>
    <lineage>
        <taxon>Eukaryota</taxon>
        <taxon>Apusozoa</taxon>
        <taxon>Apusomonadida</taxon>
        <taxon>Apusomonadidae</taxon>
        <taxon>Thecamonas</taxon>
    </lineage>
</organism>
<name>A0A0L0D1G5_THETB</name>
<reference evidence="2 3" key="1">
    <citation type="submission" date="2010-05" db="EMBL/GenBank/DDBJ databases">
        <title>The Genome Sequence of Thecamonas trahens ATCC 50062.</title>
        <authorList>
            <consortium name="The Broad Institute Genome Sequencing Platform"/>
            <person name="Russ C."/>
            <person name="Cuomo C."/>
            <person name="Shea T."/>
            <person name="Young S.K."/>
            <person name="Zeng Q."/>
            <person name="Koehrsen M."/>
            <person name="Haas B."/>
            <person name="Borodovsky M."/>
            <person name="Guigo R."/>
            <person name="Alvarado L."/>
            <person name="Berlin A."/>
            <person name="Bochicchio J."/>
            <person name="Borenstein D."/>
            <person name="Chapman S."/>
            <person name="Chen Z."/>
            <person name="Freedman E."/>
            <person name="Gellesch M."/>
            <person name="Goldberg J."/>
            <person name="Griggs A."/>
            <person name="Gujja S."/>
            <person name="Heilman E."/>
            <person name="Heiman D."/>
            <person name="Hepburn T."/>
            <person name="Howarth C."/>
            <person name="Jen D."/>
            <person name="Larson L."/>
            <person name="Mehta T."/>
            <person name="Park D."/>
            <person name="Pearson M."/>
            <person name="Roberts A."/>
            <person name="Saif S."/>
            <person name="Shenoy N."/>
            <person name="Sisk P."/>
            <person name="Stolte C."/>
            <person name="Sykes S."/>
            <person name="Thomson T."/>
            <person name="Walk T."/>
            <person name="White J."/>
            <person name="Yandava C."/>
            <person name="Burger G."/>
            <person name="Gray M.W."/>
            <person name="Holland P.W.H."/>
            <person name="King N."/>
            <person name="Lang F.B.F."/>
            <person name="Roger A.J."/>
            <person name="Ruiz-Trillo I."/>
            <person name="Lander E."/>
            <person name="Nusbaum C."/>
        </authorList>
    </citation>
    <scope>NUCLEOTIDE SEQUENCE [LARGE SCALE GENOMIC DNA]</scope>
    <source>
        <strain evidence="2 3">ATCC 50062</strain>
    </source>
</reference>
<evidence type="ECO:0008006" key="4">
    <source>
        <dbReference type="Google" id="ProtNLM"/>
    </source>
</evidence>
<dbReference type="Proteomes" id="UP000054408">
    <property type="component" value="Unassembled WGS sequence"/>
</dbReference>
<keyword evidence="3" id="KW-1185">Reference proteome</keyword>
<feature type="transmembrane region" description="Helical" evidence="1">
    <location>
        <begin position="106"/>
        <end position="126"/>
    </location>
</feature>
<gene>
    <name evidence="2" type="ORF">AMSG_00097</name>
</gene>
<dbReference type="AlphaFoldDB" id="A0A0L0D1G5"/>
<dbReference type="GeneID" id="25559919"/>
<keyword evidence="1" id="KW-0472">Membrane</keyword>
<sequence length="137" mass="14883">MLRPFWRSAFAVQAVLFAPLALLLVNPEWVFPVTGWFFTDETLGRLVGGLALFVVVGCALAARELYYPRVEVVALANLAASLMGAIAIGVDVSTAEHPTHDAKHHVLLLALSGLSLMWFAIVWIYAGDVSVPAKKHE</sequence>
<proteinExistence type="predicted"/>
<keyword evidence="1" id="KW-0812">Transmembrane</keyword>
<dbReference type="EMBL" id="GL349433">
    <property type="protein sequence ID" value="KNC45980.1"/>
    <property type="molecule type" value="Genomic_DNA"/>
</dbReference>
<accession>A0A0L0D1G5</accession>
<protein>
    <recommendedName>
        <fullName evidence="4">Transmembrane protein</fullName>
    </recommendedName>
</protein>
<evidence type="ECO:0000313" key="3">
    <source>
        <dbReference type="Proteomes" id="UP000054408"/>
    </source>
</evidence>
<dbReference type="RefSeq" id="XP_013762961.1">
    <property type="nucleotide sequence ID" value="XM_013907507.1"/>
</dbReference>
<feature type="transmembrane region" description="Helical" evidence="1">
    <location>
        <begin position="43"/>
        <end position="62"/>
    </location>
</feature>
<feature type="transmembrane region" description="Helical" evidence="1">
    <location>
        <begin position="74"/>
        <end position="94"/>
    </location>
</feature>
<evidence type="ECO:0000256" key="1">
    <source>
        <dbReference type="SAM" id="Phobius"/>
    </source>
</evidence>
<evidence type="ECO:0000313" key="2">
    <source>
        <dbReference type="EMBL" id="KNC45980.1"/>
    </source>
</evidence>